<name>X1R4V4_9ZZZZ</name>
<dbReference type="InterPro" id="IPR013824">
    <property type="entry name" value="Topo_IA_cen_sub1"/>
</dbReference>
<comment type="caution">
    <text evidence="2">The sequence shown here is derived from an EMBL/GenBank/DDBJ whole genome shotgun (WGS) entry which is preliminary data.</text>
</comment>
<reference evidence="2" key="1">
    <citation type="journal article" date="2014" name="Front. Microbiol.">
        <title>High frequency of phylogenetically diverse reductive dehalogenase-homologous genes in deep subseafloor sedimentary metagenomes.</title>
        <authorList>
            <person name="Kawai M."/>
            <person name="Futagami T."/>
            <person name="Toyoda A."/>
            <person name="Takaki Y."/>
            <person name="Nishi S."/>
            <person name="Hori S."/>
            <person name="Arai W."/>
            <person name="Tsubouchi T."/>
            <person name="Morono Y."/>
            <person name="Uchiyama I."/>
            <person name="Ito T."/>
            <person name="Fujiyama A."/>
            <person name="Inagaki F."/>
            <person name="Takami H."/>
        </authorList>
    </citation>
    <scope>NUCLEOTIDE SEQUENCE</scope>
    <source>
        <strain evidence="2">Expedition CK06-06</strain>
    </source>
</reference>
<proteinExistence type="predicted"/>
<dbReference type="SUPFAM" id="SSF57783">
    <property type="entry name" value="Zinc beta-ribbon"/>
    <property type="match status" value="2"/>
</dbReference>
<dbReference type="Gene3D" id="1.10.460.10">
    <property type="entry name" value="Topoisomerase I, domain 2"/>
    <property type="match status" value="1"/>
</dbReference>
<gene>
    <name evidence="2" type="ORF">S12H4_18375</name>
</gene>
<dbReference type="InterPro" id="IPR013498">
    <property type="entry name" value="Topo_IA_Znf"/>
</dbReference>
<evidence type="ECO:0000259" key="1">
    <source>
        <dbReference type="Pfam" id="PF01396"/>
    </source>
</evidence>
<sequence length="132" mass="15203">EENLDEIALGKLEWVEVLKNFYQPFKETLNIAYKKMKKIKPQATKEICPECGSAMVIRLGRYGKFLACSSFPRCRYTAPLDEQGKKIVPQMTEEKCSKCESPMVIRWGRRGKFLACSAYPKCKNTKSIPKKE</sequence>
<dbReference type="GO" id="GO:0003677">
    <property type="term" value="F:DNA binding"/>
    <property type="evidence" value="ECO:0007669"/>
    <property type="project" value="InterPro"/>
</dbReference>
<dbReference type="AlphaFoldDB" id="X1R4V4"/>
<feature type="non-terminal residue" evidence="2">
    <location>
        <position position="1"/>
    </location>
</feature>
<dbReference type="PANTHER" id="PTHR42785">
    <property type="entry name" value="DNA TOPOISOMERASE, TYPE IA, CORE"/>
    <property type="match status" value="1"/>
</dbReference>
<feature type="domain" description="DNA topoisomerase type IA zn finger" evidence="1">
    <location>
        <begin position="46"/>
        <end position="82"/>
    </location>
</feature>
<organism evidence="2">
    <name type="scientific">marine sediment metagenome</name>
    <dbReference type="NCBI Taxonomy" id="412755"/>
    <lineage>
        <taxon>unclassified sequences</taxon>
        <taxon>metagenomes</taxon>
        <taxon>ecological metagenomes</taxon>
    </lineage>
</organism>
<evidence type="ECO:0000313" key="2">
    <source>
        <dbReference type="EMBL" id="GAI75782.1"/>
    </source>
</evidence>
<dbReference type="GO" id="GO:0003917">
    <property type="term" value="F:DNA topoisomerase type I (single strand cut, ATP-independent) activity"/>
    <property type="evidence" value="ECO:0007669"/>
    <property type="project" value="InterPro"/>
</dbReference>
<dbReference type="InterPro" id="IPR023405">
    <property type="entry name" value="Topo_IA_core_domain"/>
</dbReference>
<dbReference type="GO" id="GO:0006265">
    <property type="term" value="P:DNA topological change"/>
    <property type="evidence" value="ECO:0007669"/>
    <property type="project" value="InterPro"/>
</dbReference>
<dbReference type="Pfam" id="PF01396">
    <property type="entry name" value="Zn_ribbon_Top1"/>
    <property type="match status" value="2"/>
</dbReference>
<accession>X1R4V4</accession>
<feature type="domain" description="DNA topoisomerase type IA zn finger" evidence="1">
    <location>
        <begin position="94"/>
        <end position="131"/>
    </location>
</feature>
<protein>
    <recommendedName>
        <fullName evidence="1">DNA topoisomerase type IA zn finger domain-containing protein</fullName>
    </recommendedName>
</protein>
<dbReference type="EMBL" id="BARW01009069">
    <property type="protein sequence ID" value="GAI75782.1"/>
    <property type="molecule type" value="Genomic_DNA"/>
</dbReference>
<dbReference type="GO" id="GO:0005694">
    <property type="term" value="C:chromosome"/>
    <property type="evidence" value="ECO:0007669"/>
    <property type="project" value="InterPro"/>
</dbReference>
<dbReference type="SUPFAM" id="SSF56712">
    <property type="entry name" value="Prokaryotic type I DNA topoisomerase"/>
    <property type="match status" value="1"/>
</dbReference>
<dbReference type="InterPro" id="IPR000380">
    <property type="entry name" value="Topo_IA"/>
</dbReference>
<dbReference type="PANTHER" id="PTHR42785:SF1">
    <property type="entry name" value="DNA TOPOISOMERASE"/>
    <property type="match status" value="1"/>
</dbReference>
<dbReference type="Gene3D" id="3.30.65.10">
    <property type="entry name" value="Bacterial Topoisomerase I, domain 1"/>
    <property type="match status" value="1"/>
</dbReference>